<feature type="domain" description="2'-5'-oligoadenylate synthetase 1" evidence="1">
    <location>
        <begin position="166"/>
        <end position="311"/>
    </location>
</feature>
<keyword evidence="3" id="KW-1185">Reference proteome</keyword>
<dbReference type="InterPro" id="IPR018952">
    <property type="entry name" value="2-5-oligoAdlate_synth_1_dom2/C"/>
</dbReference>
<dbReference type="Proteomes" id="UP001500192">
    <property type="component" value="Unassembled WGS sequence"/>
</dbReference>
<comment type="caution">
    <text evidence="2">The sequence shown here is derived from an EMBL/GenBank/DDBJ whole genome shotgun (WGS) entry which is preliminary data.</text>
</comment>
<dbReference type="InterPro" id="IPR053445">
    <property type="entry name" value="CBASS_cN_synthase"/>
</dbReference>
<name>A0ABP8VMY1_9PSEU</name>
<proteinExistence type="predicted"/>
<dbReference type="SUPFAM" id="SSF81631">
    <property type="entry name" value="PAP/OAS1 substrate-binding domain"/>
    <property type="match status" value="1"/>
</dbReference>
<evidence type="ECO:0000313" key="2">
    <source>
        <dbReference type="EMBL" id="GAA4667932.1"/>
    </source>
</evidence>
<protein>
    <recommendedName>
        <fullName evidence="1">2'-5'-oligoadenylate synthetase 1 domain-containing protein</fullName>
    </recommendedName>
</protein>
<accession>A0ABP8VMY1</accession>
<dbReference type="NCBIfam" id="NF041116">
    <property type="entry name" value="CBASS_cyclase_a"/>
    <property type="match status" value="1"/>
</dbReference>
<organism evidence="2 3">
    <name type="scientific">Amycolatopsis dongchuanensis</name>
    <dbReference type="NCBI Taxonomy" id="1070866"/>
    <lineage>
        <taxon>Bacteria</taxon>
        <taxon>Bacillati</taxon>
        <taxon>Actinomycetota</taxon>
        <taxon>Actinomycetes</taxon>
        <taxon>Pseudonocardiales</taxon>
        <taxon>Pseudonocardiaceae</taxon>
        <taxon>Amycolatopsis</taxon>
    </lineage>
</organism>
<sequence length="336" mass="37190">MPVPAYHVDHEVLATHAKNKVNVPSGDAAKRRTQVNHLRSRLEAHIAAHPDYDLVKLRASGSTAKHTAIRRRRGEGSDADVAAYVRASSVGGVSVEVSGLLEWLKDRCVEVYGATKDADDFVISDHAVGITLRGSGLKIDVAPVLYEGEADDRGHLVTRQGDKVLTSVTLHLAFIHTRRNAAGPNYRELIRLLKAWIREAKRNDDQLRCKSFLLELIVAHLWDHGWNGEALAVNNYPRAFEQVLSYIAHTDLLAPVVFTDFYPATEVTPSSDPIQFWDPVNPTNNVTRTYTDADRQRLVKTATTALEDVMWAAHAPTKGDANQAWRNLLGPAFEGA</sequence>
<gene>
    <name evidence="2" type="ORF">GCM10023214_72520</name>
</gene>
<evidence type="ECO:0000313" key="3">
    <source>
        <dbReference type="Proteomes" id="UP001500192"/>
    </source>
</evidence>
<dbReference type="Pfam" id="PF10421">
    <property type="entry name" value="OAS1_C"/>
    <property type="match status" value="1"/>
</dbReference>
<dbReference type="Gene3D" id="1.10.1410.20">
    <property type="entry name" value="2'-5'-oligoadenylate synthetase 1, domain 2"/>
    <property type="match status" value="1"/>
</dbReference>
<dbReference type="RefSeq" id="WP_346056489.1">
    <property type="nucleotide sequence ID" value="NZ_BAABIB010000157.1"/>
</dbReference>
<evidence type="ECO:0000259" key="1">
    <source>
        <dbReference type="Pfam" id="PF10421"/>
    </source>
</evidence>
<reference evidence="3" key="1">
    <citation type="journal article" date="2019" name="Int. J. Syst. Evol. Microbiol.">
        <title>The Global Catalogue of Microorganisms (GCM) 10K type strain sequencing project: providing services to taxonomists for standard genome sequencing and annotation.</title>
        <authorList>
            <consortium name="The Broad Institute Genomics Platform"/>
            <consortium name="The Broad Institute Genome Sequencing Center for Infectious Disease"/>
            <person name="Wu L."/>
            <person name="Ma J."/>
        </authorList>
    </citation>
    <scope>NUCLEOTIDE SEQUENCE [LARGE SCALE GENOMIC DNA]</scope>
    <source>
        <strain evidence="3">JCM 18054</strain>
    </source>
</reference>
<dbReference type="EMBL" id="BAABIB010000157">
    <property type="protein sequence ID" value="GAA4667932.1"/>
    <property type="molecule type" value="Genomic_DNA"/>
</dbReference>